<feature type="compositionally biased region" description="Polar residues" evidence="1">
    <location>
        <begin position="309"/>
        <end position="320"/>
    </location>
</feature>
<feature type="compositionally biased region" description="Basic and acidic residues" evidence="1">
    <location>
        <begin position="212"/>
        <end position="227"/>
    </location>
</feature>
<evidence type="ECO:0000313" key="3">
    <source>
        <dbReference type="Proteomes" id="UP001229421"/>
    </source>
</evidence>
<feature type="compositionally biased region" description="Basic and acidic residues" evidence="1">
    <location>
        <begin position="103"/>
        <end position="117"/>
    </location>
</feature>
<feature type="region of interest" description="Disordered" evidence="1">
    <location>
        <begin position="573"/>
        <end position="608"/>
    </location>
</feature>
<evidence type="ECO:0000313" key="2">
    <source>
        <dbReference type="EMBL" id="KAK1425164.1"/>
    </source>
</evidence>
<reference evidence="2" key="1">
    <citation type="journal article" date="2023" name="bioRxiv">
        <title>Improved chromosome-level genome assembly for marigold (Tagetes erecta).</title>
        <authorList>
            <person name="Jiang F."/>
            <person name="Yuan L."/>
            <person name="Wang S."/>
            <person name="Wang H."/>
            <person name="Xu D."/>
            <person name="Wang A."/>
            <person name="Fan W."/>
        </authorList>
    </citation>
    <scope>NUCLEOTIDE SEQUENCE</scope>
    <source>
        <strain evidence="2">WSJ</strain>
        <tissue evidence="2">Leaf</tissue>
    </source>
</reference>
<keyword evidence="3" id="KW-1185">Reference proteome</keyword>
<dbReference type="EMBL" id="JAUHHV010000005">
    <property type="protein sequence ID" value="KAK1425164.1"/>
    <property type="molecule type" value="Genomic_DNA"/>
</dbReference>
<dbReference type="PANTHER" id="PTHR34802:SF1">
    <property type="entry name" value="CHORISMATE SYNTHASE"/>
    <property type="match status" value="1"/>
</dbReference>
<feature type="compositionally biased region" description="Basic and acidic residues" evidence="1">
    <location>
        <begin position="423"/>
        <end position="434"/>
    </location>
</feature>
<organism evidence="2 3">
    <name type="scientific">Tagetes erecta</name>
    <name type="common">African marigold</name>
    <dbReference type="NCBI Taxonomy" id="13708"/>
    <lineage>
        <taxon>Eukaryota</taxon>
        <taxon>Viridiplantae</taxon>
        <taxon>Streptophyta</taxon>
        <taxon>Embryophyta</taxon>
        <taxon>Tracheophyta</taxon>
        <taxon>Spermatophyta</taxon>
        <taxon>Magnoliopsida</taxon>
        <taxon>eudicotyledons</taxon>
        <taxon>Gunneridae</taxon>
        <taxon>Pentapetalae</taxon>
        <taxon>asterids</taxon>
        <taxon>campanulids</taxon>
        <taxon>Asterales</taxon>
        <taxon>Asteraceae</taxon>
        <taxon>Asteroideae</taxon>
        <taxon>Heliantheae alliance</taxon>
        <taxon>Tageteae</taxon>
        <taxon>Tagetes</taxon>
    </lineage>
</organism>
<feature type="region of interest" description="Disordered" evidence="1">
    <location>
        <begin position="407"/>
        <end position="434"/>
    </location>
</feature>
<accession>A0AAD8NY74</accession>
<feature type="compositionally biased region" description="Basic and acidic residues" evidence="1">
    <location>
        <begin position="321"/>
        <end position="335"/>
    </location>
</feature>
<sequence length="930" mass="102676">MSLKNEDDSLVMEASESNDESEMKQRISYSRDFLISLGELEICKSLPSGFDQSILREFEENIIQERSRTHGNSPLQGLRRNDYSSSPPTRDDSSNLSRGAYGRWDKRSSGWGDKDGDSQSDLDPDSGRRNYGNQSRRLWQNSEHDGLLGSGSFPRPLGFAGAPKGSTNEHYHLNRSNEAYQPPRPFKAVPASRPNTHDSFNDETFGDIESTTQDRAEEERKRRASFELMRKEQQKVLQEKQKTSANKVKSDGFTDLTLEAKEEVFLETSGELNSTVQSVPNDDSGKPNTLLQSSKPRPLVPPGFKSTVFEKSSTTKPISSTEKENPKPRIEEIHSLGKSNHTQNETLENKGSILSGDHHSNRISGFPEVLEVVDGEVFELMPNKIRGKKVTSNSSLESTTSILGKIFGSDPTIKDGGPTGFSEKSKPDSLSPRDVHSSRFAQWFNDNEKKPVGDFSSNRPNDLLSLIGFGGEKANDITTESSYKGFGIAKVPSDPKHLFSNFSQESAPPPVSAVLTCEDLEQTILSEYSDKSSNLLPPVPDRSVSNIESVDARAVDSQATHRLLSLLQKGTVIENGPNMNTGPFEARPTSENPKDVNNQEDANSGQNHPLEALFGTAFMKELQSAQAPVSAQRAPPGSARTDAFEPHDSSVSNANGLGPSMKNYETKPLSSKQNHFDGQRAELDPSVFTKQTIGMGEIHLPEESLIIAGDVANTLNSNTGKMLPADMVFGISEKLAVLNSGFSGRGPYDMLEPERQFNNNQKQRPMAHPSDTNPQHMNPQMRFPDHLMQRDKFSGNMHVPPFHHPDARVTGFDVPVNANLGSQMLPQMRMQGNFPPPHLLHDLPKSQASNFMPYHGFPFAHQQSNIGGPGLPLSVPVAVSSSGSNHPEALQRMIEMELRAQSERVRPVNAGHGQEVYGHAHELDMSFRYR</sequence>
<dbReference type="Proteomes" id="UP001229421">
    <property type="component" value="Unassembled WGS sequence"/>
</dbReference>
<feature type="compositionally biased region" description="Polar residues" evidence="1">
    <location>
        <begin position="270"/>
        <end position="295"/>
    </location>
</feature>
<feature type="region of interest" description="Disordered" evidence="1">
    <location>
        <begin position="66"/>
        <end position="227"/>
    </location>
</feature>
<evidence type="ECO:0000256" key="1">
    <source>
        <dbReference type="SAM" id="MobiDB-lite"/>
    </source>
</evidence>
<feature type="compositionally biased region" description="Polar residues" evidence="1">
    <location>
        <begin position="337"/>
        <end position="346"/>
    </location>
</feature>
<feature type="region of interest" description="Disordered" evidence="1">
    <location>
        <begin position="269"/>
        <end position="359"/>
    </location>
</feature>
<gene>
    <name evidence="2" type="ORF">QVD17_20510</name>
</gene>
<feature type="compositionally biased region" description="Polar residues" evidence="1">
    <location>
        <begin position="589"/>
        <end position="607"/>
    </location>
</feature>
<feature type="region of interest" description="Disordered" evidence="1">
    <location>
        <begin position="1"/>
        <end position="25"/>
    </location>
</feature>
<dbReference type="AlphaFoldDB" id="A0AAD8NY74"/>
<feature type="compositionally biased region" description="Polar residues" evidence="1">
    <location>
        <begin position="131"/>
        <end position="141"/>
    </location>
</feature>
<dbReference type="PANTHER" id="PTHR34802">
    <property type="entry name" value="CHORISMATE SYNTHASE"/>
    <property type="match status" value="1"/>
</dbReference>
<proteinExistence type="predicted"/>
<comment type="caution">
    <text evidence="2">The sequence shown here is derived from an EMBL/GenBank/DDBJ whole genome shotgun (WGS) entry which is preliminary data.</text>
</comment>
<name>A0AAD8NY74_TARER</name>
<feature type="region of interest" description="Disordered" evidence="1">
    <location>
        <begin position="624"/>
        <end position="660"/>
    </location>
</feature>
<protein>
    <submittedName>
        <fullName evidence="2">Uncharacterized protein</fullName>
    </submittedName>
</protein>